<keyword evidence="6 7" id="KW-0472">Membrane</keyword>
<dbReference type="PANTHER" id="PTHR42865:SF7">
    <property type="entry name" value="PROTON_GLUTAMATE-ASPARTATE SYMPORTER"/>
    <property type="match status" value="1"/>
</dbReference>
<evidence type="ECO:0000256" key="2">
    <source>
        <dbReference type="ARBA" id="ARBA00022448"/>
    </source>
</evidence>
<feature type="transmembrane region" description="Helical" evidence="7">
    <location>
        <begin position="185"/>
        <end position="206"/>
    </location>
</feature>
<evidence type="ECO:0000256" key="6">
    <source>
        <dbReference type="ARBA" id="ARBA00023136"/>
    </source>
</evidence>
<accession>A0A5B8R1Q7</accession>
<dbReference type="InterPro" id="IPR001991">
    <property type="entry name" value="Na-dicarboxylate_symporter"/>
</dbReference>
<comment type="subcellular location">
    <subcellularLocation>
        <location evidence="1">Cell membrane</location>
        <topology evidence="1">Multi-pass membrane protein</topology>
    </subcellularLocation>
</comment>
<proteinExistence type="predicted"/>
<dbReference type="Pfam" id="PF00375">
    <property type="entry name" value="SDF"/>
    <property type="match status" value="1"/>
</dbReference>
<feature type="transmembrane region" description="Helical" evidence="7">
    <location>
        <begin position="143"/>
        <end position="165"/>
    </location>
</feature>
<dbReference type="PANTHER" id="PTHR42865">
    <property type="entry name" value="PROTON/GLUTAMATE-ASPARTATE SYMPORTER"/>
    <property type="match status" value="1"/>
</dbReference>
<evidence type="ECO:0000256" key="7">
    <source>
        <dbReference type="SAM" id="Phobius"/>
    </source>
</evidence>
<reference evidence="8 9" key="1">
    <citation type="journal article" date="2019" name="Ecotoxicol. Environ. Saf.">
        <title>Microbial characterization of heavy metal resistant bacterial strains isolated from an electroplating wastewater treatment plant.</title>
        <authorList>
            <person name="Cai X."/>
            <person name="Zheng X."/>
            <person name="Zhang D."/>
            <person name="Iqbal W."/>
            <person name="Liu C."/>
            <person name="Yang B."/>
            <person name="Zhao X."/>
            <person name="Lu X."/>
            <person name="Mao Y."/>
        </authorList>
    </citation>
    <scope>NUCLEOTIDE SEQUENCE [LARGE SCALE GENOMIC DNA]</scope>
    <source>
        <strain evidence="8 9">Ni1-3</strain>
    </source>
</reference>
<dbReference type="EMBL" id="CP031775">
    <property type="protein sequence ID" value="QDZ92372.1"/>
    <property type="molecule type" value="Genomic_DNA"/>
</dbReference>
<dbReference type="SUPFAM" id="SSF118215">
    <property type="entry name" value="Proton glutamate symport protein"/>
    <property type="match status" value="1"/>
</dbReference>
<feature type="transmembrane region" description="Helical" evidence="7">
    <location>
        <begin position="85"/>
        <end position="106"/>
    </location>
</feature>
<feature type="transmembrane region" description="Helical" evidence="7">
    <location>
        <begin position="335"/>
        <end position="361"/>
    </location>
</feature>
<evidence type="ECO:0000313" key="8">
    <source>
        <dbReference type="EMBL" id="QDZ92372.1"/>
    </source>
</evidence>
<dbReference type="GO" id="GO:0015293">
    <property type="term" value="F:symporter activity"/>
    <property type="evidence" value="ECO:0007669"/>
    <property type="project" value="UniProtKB-KW"/>
</dbReference>
<sequence>MIKSLSTRIFIGLFAGLILGTLVQYFLNDIGFFSGNLVELAGGVGTMFVNMIMMLVVPLVFVSIVCGVCELQDLKSFGRLGGKTFGFYIVNTVIAISTALLVVLLLDPGKGVDMSNTDGVAITATELPSLMALLIDIVPRNPVAAFMSGNMLQVIFMALMLGGVIKSLGEHVAGAVQGFQTANKIMMKLISVVMSLAPYGVFALMFKLGATLDAAVFISVLEYVVIILALLLLWIFVVYPLAVGMFTPISAKRFREKTQEQVLFSLSTASSNATIPVTMRTLTEKLGVNRAVAGFGVPLGATMNMGGVAIYITIAIFFVANAFGMPITSEQLPSLLFSIFLLSVGAGGVPGGGMVMIGVLIHQMGLPIEAFAIVAALDRIIDMVLTSCNVVGDTAVLTIVDQTEKAHQVELLDSES</sequence>
<keyword evidence="5 7" id="KW-1133">Transmembrane helix</keyword>
<evidence type="ECO:0000256" key="3">
    <source>
        <dbReference type="ARBA" id="ARBA00022475"/>
    </source>
</evidence>
<evidence type="ECO:0000256" key="4">
    <source>
        <dbReference type="ARBA" id="ARBA00022692"/>
    </source>
</evidence>
<feature type="transmembrane region" description="Helical" evidence="7">
    <location>
        <begin position="226"/>
        <end position="247"/>
    </location>
</feature>
<feature type="transmembrane region" description="Helical" evidence="7">
    <location>
        <begin position="47"/>
        <end position="69"/>
    </location>
</feature>
<dbReference type="KEGG" id="sdeo:D0436_18985"/>
<name>A0A5B8R1Q7_9GAMM</name>
<dbReference type="PRINTS" id="PR00173">
    <property type="entry name" value="EDTRNSPORT"/>
</dbReference>
<dbReference type="GO" id="GO:0006835">
    <property type="term" value="P:dicarboxylic acid transport"/>
    <property type="evidence" value="ECO:0007669"/>
    <property type="project" value="TreeGrafter"/>
</dbReference>
<feature type="transmembrane region" description="Helical" evidence="7">
    <location>
        <begin position="308"/>
        <end position="329"/>
    </location>
</feature>
<dbReference type="RefSeq" id="WP_208660156.1">
    <property type="nucleotide sequence ID" value="NZ_CP031775.2"/>
</dbReference>
<gene>
    <name evidence="8" type="ORF">D0436_18985</name>
</gene>
<feature type="transmembrane region" description="Helical" evidence="7">
    <location>
        <begin position="9"/>
        <end position="27"/>
    </location>
</feature>
<keyword evidence="4 7" id="KW-0812">Transmembrane</keyword>
<dbReference type="GO" id="GO:0005886">
    <property type="term" value="C:plasma membrane"/>
    <property type="evidence" value="ECO:0007669"/>
    <property type="project" value="UniProtKB-SubCell"/>
</dbReference>
<dbReference type="Gene3D" id="1.10.3860.10">
    <property type="entry name" value="Sodium:dicarboxylate symporter"/>
    <property type="match status" value="1"/>
</dbReference>
<dbReference type="Proteomes" id="UP000321124">
    <property type="component" value="Chromosome"/>
</dbReference>
<keyword evidence="2" id="KW-0813">Transport</keyword>
<evidence type="ECO:0000256" key="1">
    <source>
        <dbReference type="ARBA" id="ARBA00004651"/>
    </source>
</evidence>
<evidence type="ECO:0000256" key="5">
    <source>
        <dbReference type="ARBA" id="ARBA00022989"/>
    </source>
</evidence>
<organism evidence="8 9">
    <name type="scientific">Shewanella decolorationis</name>
    <dbReference type="NCBI Taxonomy" id="256839"/>
    <lineage>
        <taxon>Bacteria</taxon>
        <taxon>Pseudomonadati</taxon>
        <taxon>Pseudomonadota</taxon>
        <taxon>Gammaproteobacteria</taxon>
        <taxon>Alteromonadales</taxon>
        <taxon>Shewanellaceae</taxon>
        <taxon>Shewanella</taxon>
    </lineage>
</organism>
<evidence type="ECO:0000313" key="9">
    <source>
        <dbReference type="Proteomes" id="UP000321124"/>
    </source>
</evidence>
<keyword evidence="3" id="KW-1003">Cell membrane</keyword>
<dbReference type="AlphaFoldDB" id="A0A5B8R1Q7"/>
<dbReference type="InterPro" id="IPR036458">
    <property type="entry name" value="Na:dicarbo_symporter_sf"/>
</dbReference>
<protein>
    <submittedName>
        <fullName evidence="8">Dicarboxylate/amino acid:cation symporter</fullName>
    </submittedName>
</protein>